<reference evidence="5" key="1">
    <citation type="journal article" date="2022" name="Int. J. Syst. Evol. Microbiol.">
        <title>Anaeromyxobacter oryzae sp. nov., Anaeromyxobacter diazotrophicus sp. nov. and Anaeromyxobacter paludicola sp. nov., isolated from paddy soils.</title>
        <authorList>
            <person name="Itoh H."/>
            <person name="Xu Z."/>
            <person name="Mise K."/>
            <person name="Masuda Y."/>
            <person name="Ushijima N."/>
            <person name="Hayakawa C."/>
            <person name="Shiratori Y."/>
            <person name="Senoo K."/>
        </authorList>
    </citation>
    <scope>NUCLEOTIDE SEQUENCE [LARGE SCALE GENOMIC DNA]</scope>
    <source>
        <strain evidence="5">Red232</strain>
    </source>
</reference>
<evidence type="ECO:0000259" key="3">
    <source>
        <dbReference type="Pfam" id="PF25583"/>
    </source>
</evidence>
<evidence type="ECO:0000313" key="4">
    <source>
        <dbReference type="EMBL" id="BDG02838.1"/>
    </source>
</evidence>
<dbReference type="InterPro" id="IPR051534">
    <property type="entry name" value="CBASS_pafABC_assoc_protein"/>
</dbReference>
<dbReference type="PANTHER" id="PTHR34580">
    <property type="match status" value="1"/>
</dbReference>
<feature type="domain" description="WYL" evidence="1">
    <location>
        <begin position="83"/>
        <end position="152"/>
    </location>
</feature>
<dbReference type="InterPro" id="IPR039552">
    <property type="entry name" value="IS66_C"/>
</dbReference>
<dbReference type="EMBL" id="AP025591">
    <property type="protein sequence ID" value="BDG02838.1"/>
    <property type="molecule type" value="Genomic_DNA"/>
</dbReference>
<name>A0ABN6MSW1_9BACT</name>
<dbReference type="PROSITE" id="PS52050">
    <property type="entry name" value="WYL"/>
    <property type="match status" value="1"/>
</dbReference>
<evidence type="ECO:0000259" key="2">
    <source>
        <dbReference type="Pfam" id="PF13817"/>
    </source>
</evidence>
<dbReference type="Proteomes" id="UP001162891">
    <property type="component" value="Chromosome"/>
</dbReference>
<feature type="domain" description="WCX" evidence="3">
    <location>
        <begin position="185"/>
        <end position="255"/>
    </location>
</feature>
<gene>
    <name evidence="4" type="ORF">AMOR_18340</name>
</gene>
<accession>A0ABN6MSW1</accession>
<proteinExistence type="predicted"/>
<protein>
    <recommendedName>
        <fullName evidence="6">WYL domain-containing protein</fullName>
    </recommendedName>
</protein>
<dbReference type="Pfam" id="PF13280">
    <property type="entry name" value="WYL"/>
    <property type="match status" value="1"/>
</dbReference>
<dbReference type="Pfam" id="PF25583">
    <property type="entry name" value="WCX"/>
    <property type="match status" value="1"/>
</dbReference>
<dbReference type="Pfam" id="PF13817">
    <property type="entry name" value="DDE_Tnp_IS66_C"/>
    <property type="match status" value="1"/>
</dbReference>
<dbReference type="InterPro" id="IPR057727">
    <property type="entry name" value="WCX_dom"/>
</dbReference>
<dbReference type="InterPro" id="IPR026881">
    <property type="entry name" value="WYL_dom"/>
</dbReference>
<organism evidence="4 5">
    <name type="scientific">Anaeromyxobacter oryzae</name>
    <dbReference type="NCBI Taxonomy" id="2918170"/>
    <lineage>
        <taxon>Bacteria</taxon>
        <taxon>Pseudomonadati</taxon>
        <taxon>Myxococcota</taxon>
        <taxon>Myxococcia</taxon>
        <taxon>Myxococcales</taxon>
        <taxon>Cystobacterineae</taxon>
        <taxon>Anaeromyxobacteraceae</taxon>
        <taxon>Anaeromyxobacter</taxon>
    </lineage>
</organism>
<evidence type="ECO:0000259" key="1">
    <source>
        <dbReference type="Pfam" id="PF13280"/>
    </source>
</evidence>
<keyword evidence="5" id="KW-1185">Reference proteome</keyword>
<feature type="domain" description="Transposase IS66 C-terminal" evidence="2">
    <location>
        <begin position="9"/>
        <end position="45"/>
    </location>
</feature>
<sequence length="267" mass="30166">MIFSTASTVFATCGANQVNPVDYLADVLMRVQRHPASRIDELLPHTSDKVAAALGPKGRAQLAAVERCFLHWDKHVYARAAREHLLPLVGAIEGRRWCEVTYRAATTGGTARRHTVLPLRLFAHDRAVYVICVFERNGGIGTLNLQRLDSLAVSSRTGRPPPGFDAERWADSAFAIHPGEVPTRYVLRFGPIVAPFIRERRWHPSQRLRDLQGGGVELSFTYGASHEVTSWVASWREWVEVVEPRALRRELRDLGEWLLGTYRPDRR</sequence>
<evidence type="ECO:0008006" key="6">
    <source>
        <dbReference type="Google" id="ProtNLM"/>
    </source>
</evidence>
<dbReference type="PANTHER" id="PTHR34580:SF1">
    <property type="entry name" value="PROTEIN PAFC"/>
    <property type="match status" value="1"/>
</dbReference>
<evidence type="ECO:0000313" key="5">
    <source>
        <dbReference type="Proteomes" id="UP001162891"/>
    </source>
</evidence>